<protein>
    <submittedName>
        <fullName evidence="1">Uncharacterized protein</fullName>
    </submittedName>
</protein>
<proteinExistence type="predicted"/>
<organism evidence="1 2">
    <name type="scientific">Dreissena polymorpha</name>
    <name type="common">Zebra mussel</name>
    <name type="synonym">Mytilus polymorpha</name>
    <dbReference type="NCBI Taxonomy" id="45954"/>
    <lineage>
        <taxon>Eukaryota</taxon>
        <taxon>Metazoa</taxon>
        <taxon>Spiralia</taxon>
        <taxon>Lophotrochozoa</taxon>
        <taxon>Mollusca</taxon>
        <taxon>Bivalvia</taxon>
        <taxon>Autobranchia</taxon>
        <taxon>Heteroconchia</taxon>
        <taxon>Euheterodonta</taxon>
        <taxon>Imparidentia</taxon>
        <taxon>Neoheterodontei</taxon>
        <taxon>Myida</taxon>
        <taxon>Dreissenoidea</taxon>
        <taxon>Dreissenidae</taxon>
        <taxon>Dreissena</taxon>
    </lineage>
</organism>
<evidence type="ECO:0000313" key="2">
    <source>
        <dbReference type="Proteomes" id="UP000828390"/>
    </source>
</evidence>
<name>A0A9D4LSB2_DREPO</name>
<dbReference type="EMBL" id="JAIWYP010000002">
    <property type="protein sequence ID" value="KAH3861971.1"/>
    <property type="molecule type" value="Genomic_DNA"/>
</dbReference>
<reference evidence="1" key="2">
    <citation type="submission" date="2020-11" db="EMBL/GenBank/DDBJ databases">
        <authorList>
            <person name="McCartney M.A."/>
            <person name="Auch B."/>
            <person name="Kono T."/>
            <person name="Mallez S."/>
            <person name="Becker A."/>
            <person name="Gohl D.M."/>
            <person name="Silverstein K.A.T."/>
            <person name="Koren S."/>
            <person name="Bechman K.B."/>
            <person name="Herman A."/>
            <person name="Abrahante J.E."/>
            <person name="Garbe J."/>
        </authorList>
    </citation>
    <scope>NUCLEOTIDE SEQUENCE</scope>
    <source>
        <strain evidence="1">Duluth1</strain>
        <tissue evidence="1">Whole animal</tissue>
    </source>
</reference>
<evidence type="ECO:0000313" key="1">
    <source>
        <dbReference type="EMBL" id="KAH3861971.1"/>
    </source>
</evidence>
<accession>A0A9D4LSB2</accession>
<keyword evidence="2" id="KW-1185">Reference proteome</keyword>
<dbReference type="Proteomes" id="UP000828390">
    <property type="component" value="Unassembled WGS sequence"/>
</dbReference>
<comment type="caution">
    <text evidence="1">The sequence shown here is derived from an EMBL/GenBank/DDBJ whole genome shotgun (WGS) entry which is preliminary data.</text>
</comment>
<sequence length="70" mass="7881">MQSDHACIEAVQGPGCGDCYRQLIPESDGCWEEVSVKVFSTEWDEEAYISSPCRDTVAGWRYKLTGTFIK</sequence>
<reference evidence="1" key="1">
    <citation type="journal article" date="2019" name="bioRxiv">
        <title>The Genome of the Zebra Mussel, Dreissena polymorpha: A Resource for Invasive Species Research.</title>
        <authorList>
            <person name="McCartney M.A."/>
            <person name="Auch B."/>
            <person name="Kono T."/>
            <person name="Mallez S."/>
            <person name="Zhang Y."/>
            <person name="Obille A."/>
            <person name="Becker A."/>
            <person name="Abrahante J.E."/>
            <person name="Garbe J."/>
            <person name="Badalamenti J.P."/>
            <person name="Herman A."/>
            <person name="Mangelson H."/>
            <person name="Liachko I."/>
            <person name="Sullivan S."/>
            <person name="Sone E.D."/>
            <person name="Koren S."/>
            <person name="Silverstein K.A.T."/>
            <person name="Beckman K.B."/>
            <person name="Gohl D.M."/>
        </authorList>
    </citation>
    <scope>NUCLEOTIDE SEQUENCE</scope>
    <source>
        <strain evidence="1">Duluth1</strain>
        <tissue evidence="1">Whole animal</tissue>
    </source>
</reference>
<gene>
    <name evidence="1" type="ORF">DPMN_024924</name>
</gene>
<dbReference type="AlphaFoldDB" id="A0A9D4LSB2"/>